<gene>
    <name evidence="2" type="primary">ltrA</name>
    <name evidence="2" type="ORF">AAIG11_07115</name>
</gene>
<accession>A0ABU9VSW2</accession>
<dbReference type="PANTHER" id="PTHR34047:SF3">
    <property type="entry name" value="BLR2052 PROTEIN"/>
    <property type="match status" value="1"/>
</dbReference>
<dbReference type="CDD" id="cd01651">
    <property type="entry name" value="RT_G2_intron"/>
    <property type="match status" value="1"/>
</dbReference>
<dbReference type="GO" id="GO:0003964">
    <property type="term" value="F:RNA-directed DNA polymerase activity"/>
    <property type="evidence" value="ECO:0007669"/>
    <property type="project" value="UniProtKB-KW"/>
</dbReference>
<dbReference type="InterPro" id="IPR000477">
    <property type="entry name" value="RT_dom"/>
</dbReference>
<dbReference type="PANTHER" id="PTHR34047">
    <property type="entry name" value="NUCLEAR INTRON MATURASE 1, MITOCHONDRIAL-RELATED"/>
    <property type="match status" value="1"/>
</dbReference>
<dbReference type="EMBL" id="JBCITM010000006">
    <property type="protein sequence ID" value="MEN1760235.1"/>
    <property type="molecule type" value="Genomic_DNA"/>
</dbReference>
<dbReference type="RefSeq" id="WP_343185559.1">
    <property type="nucleotide sequence ID" value="NZ_JBCITM010000006.1"/>
</dbReference>
<reference evidence="2 3" key="1">
    <citation type="submission" date="2024-04" db="EMBL/GenBank/DDBJ databases">
        <title>Genome sequencing and metabolic network reconstruction of aminoacids and betaine degradation by Anoxynatronum sibiricum.</title>
        <authorList>
            <person name="Detkova E.N."/>
            <person name="Boltjanskaja Y.V."/>
            <person name="Mardanov A.V."/>
            <person name="Kevbrin V."/>
        </authorList>
    </citation>
    <scope>NUCLEOTIDE SEQUENCE [LARGE SCALE GENOMIC DNA]</scope>
    <source>
        <strain evidence="2 3">Z-7981</strain>
    </source>
</reference>
<keyword evidence="2" id="KW-0548">Nucleotidyltransferase</keyword>
<dbReference type="EC" id="2.7.7.49" evidence="2"/>
<dbReference type="Proteomes" id="UP001407405">
    <property type="component" value="Unassembled WGS sequence"/>
</dbReference>
<evidence type="ECO:0000313" key="3">
    <source>
        <dbReference type="Proteomes" id="UP001407405"/>
    </source>
</evidence>
<name>A0ABU9VSW2_9CLOT</name>
<keyword evidence="2" id="KW-0695">RNA-directed DNA polymerase</keyword>
<dbReference type="PROSITE" id="PS50878">
    <property type="entry name" value="RT_POL"/>
    <property type="match status" value="1"/>
</dbReference>
<dbReference type="NCBIfam" id="TIGR04416">
    <property type="entry name" value="group_II_RT_mat"/>
    <property type="match status" value="1"/>
</dbReference>
<dbReference type="InterPro" id="IPR051083">
    <property type="entry name" value="GrpII_Intron_Splice-Mob/Def"/>
</dbReference>
<protein>
    <submittedName>
        <fullName evidence="2">Group II intron reverse transcriptase/maturase</fullName>
        <ecNumber evidence="2">2.7.7.49</ecNumber>
    </submittedName>
</protein>
<comment type="caution">
    <text evidence="2">The sequence shown here is derived from an EMBL/GenBank/DDBJ whole genome shotgun (WGS) entry which is preliminary data.</text>
</comment>
<evidence type="ECO:0000259" key="1">
    <source>
        <dbReference type="PROSITE" id="PS50878"/>
    </source>
</evidence>
<dbReference type="Pfam" id="PF08388">
    <property type="entry name" value="GIIM"/>
    <property type="match status" value="1"/>
</dbReference>
<keyword evidence="3" id="KW-1185">Reference proteome</keyword>
<dbReference type="InterPro" id="IPR030931">
    <property type="entry name" value="Group_II_RT_mat"/>
</dbReference>
<dbReference type="Pfam" id="PF00078">
    <property type="entry name" value="RVT_1"/>
    <property type="match status" value="1"/>
</dbReference>
<organism evidence="2 3">
    <name type="scientific">Anoxynatronum sibiricum</name>
    <dbReference type="NCBI Taxonomy" id="210623"/>
    <lineage>
        <taxon>Bacteria</taxon>
        <taxon>Bacillati</taxon>
        <taxon>Bacillota</taxon>
        <taxon>Clostridia</taxon>
        <taxon>Eubacteriales</taxon>
        <taxon>Clostridiaceae</taxon>
        <taxon>Anoxynatronum</taxon>
    </lineage>
</organism>
<evidence type="ECO:0000313" key="2">
    <source>
        <dbReference type="EMBL" id="MEN1760235.1"/>
    </source>
</evidence>
<keyword evidence="2" id="KW-0808">Transferase</keyword>
<sequence>MKKEKPFKITQEEVLEAYKKVKANKGAPGIDEVSLQEYENNLKNNLYKLWNRMASGTYFPQAVRSVEIPKKNGKGVRLLGVPTINDRIAQTVIVGRLEPHLEPLFYPDSYGYRPGKKATDAIGVTRERCWRYEWVIEFDVKGLFDNINHELLMKAVQKHIDTKWVLLYIQRSLKAPMKMPDGTEKERSFGTPQGGVISAILSNLFMHYAFDHWITRTWPENPWARYADDGLIHCHTQREAELILEQLKQRMSQCQLEIHPEKTKIVYCKDENRPGDHEHTSFDFLGYTFRARTVKTRKGKYFTGFTPAVSKDAIKSLRVKVRRLRKLAFLSMTELAQLLNPIIRGWANYFKHYTPSAVHSELSQVNLHLARWVMRKYKRFKNKMMAALGWLGTIAKSDPALFVHWKMGICPKGD</sequence>
<feature type="domain" description="Reverse transcriptase" evidence="1">
    <location>
        <begin position="49"/>
        <end position="289"/>
    </location>
</feature>
<dbReference type="InterPro" id="IPR043502">
    <property type="entry name" value="DNA/RNA_pol_sf"/>
</dbReference>
<dbReference type="SUPFAM" id="SSF56672">
    <property type="entry name" value="DNA/RNA polymerases"/>
    <property type="match status" value="1"/>
</dbReference>
<dbReference type="InterPro" id="IPR013597">
    <property type="entry name" value="Mat_intron_G2"/>
</dbReference>
<proteinExistence type="predicted"/>